<gene>
    <name evidence="2" type="ORF">ACFPN2_29545</name>
</gene>
<proteinExistence type="predicted"/>
<organism evidence="2 3">
    <name type="scientific">Steroidobacter flavus</name>
    <dbReference type="NCBI Taxonomy" id="1842136"/>
    <lineage>
        <taxon>Bacteria</taxon>
        <taxon>Pseudomonadati</taxon>
        <taxon>Pseudomonadota</taxon>
        <taxon>Gammaproteobacteria</taxon>
        <taxon>Steroidobacterales</taxon>
        <taxon>Steroidobacteraceae</taxon>
        <taxon>Steroidobacter</taxon>
    </lineage>
</organism>
<dbReference type="EMBL" id="JBHSDU010000015">
    <property type="protein sequence ID" value="MFC4313260.1"/>
    <property type="molecule type" value="Genomic_DNA"/>
</dbReference>
<dbReference type="RefSeq" id="WP_380603413.1">
    <property type="nucleotide sequence ID" value="NZ_JBHSDU010000015.1"/>
</dbReference>
<feature type="region of interest" description="Disordered" evidence="1">
    <location>
        <begin position="1"/>
        <end position="32"/>
    </location>
</feature>
<protein>
    <submittedName>
        <fullName evidence="2">Uncharacterized protein</fullName>
    </submittedName>
</protein>
<dbReference type="Proteomes" id="UP001595904">
    <property type="component" value="Unassembled WGS sequence"/>
</dbReference>
<accession>A0ABV8T2I5</accession>
<evidence type="ECO:0000256" key="1">
    <source>
        <dbReference type="SAM" id="MobiDB-lite"/>
    </source>
</evidence>
<evidence type="ECO:0000313" key="2">
    <source>
        <dbReference type="EMBL" id="MFC4313260.1"/>
    </source>
</evidence>
<reference evidence="3" key="1">
    <citation type="journal article" date="2019" name="Int. J. Syst. Evol. Microbiol.">
        <title>The Global Catalogue of Microorganisms (GCM) 10K type strain sequencing project: providing services to taxonomists for standard genome sequencing and annotation.</title>
        <authorList>
            <consortium name="The Broad Institute Genomics Platform"/>
            <consortium name="The Broad Institute Genome Sequencing Center for Infectious Disease"/>
            <person name="Wu L."/>
            <person name="Ma J."/>
        </authorList>
    </citation>
    <scope>NUCLEOTIDE SEQUENCE [LARGE SCALE GENOMIC DNA]</scope>
    <source>
        <strain evidence="3">CGMCC 1.10759</strain>
    </source>
</reference>
<sequence length="228" mass="24211">MSAKSVKSSAKSKSSPASLKRPPAPAAAKVDSAPAKVVKIGKRLETVAREIKDADDFVEHVAGLAKRYRREHALRVGDAQAELRQSLRTFHKHASALAEWLDQANNGKATAIERKAFDAFGTKLYGSPVLARPPSTQALDWLTRAGQAADATVTEMKQGGVDDALRIAAEGLRATFEHHKLKLAAGTDKKPGDAVRLLCAIAREAGETVEPAIAKAALKDSHRPAAAA</sequence>
<evidence type="ECO:0000313" key="3">
    <source>
        <dbReference type="Proteomes" id="UP001595904"/>
    </source>
</evidence>
<keyword evidence="3" id="KW-1185">Reference proteome</keyword>
<name>A0ABV8T2I5_9GAMM</name>
<comment type="caution">
    <text evidence="2">The sequence shown here is derived from an EMBL/GenBank/DDBJ whole genome shotgun (WGS) entry which is preliminary data.</text>
</comment>